<proteinExistence type="predicted"/>
<evidence type="ECO:0000313" key="3">
    <source>
        <dbReference type="EMBL" id="PPJ69014.1"/>
    </source>
</evidence>
<organism evidence="3 4">
    <name type="scientific">Staphylococcus haemolyticus</name>
    <dbReference type="NCBI Taxonomy" id="1283"/>
    <lineage>
        <taxon>Bacteria</taxon>
        <taxon>Bacillati</taxon>
        <taxon>Bacillota</taxon>
        <taxon>Bacilli</taxon>
        <taxon>Bacillales</taxon>
        <taxon>Staphylococcaceae</taxon>
        <taxon>Staphylococcus</taxon>
    </lineage>
</organism>
<reference evidence="2 5" key="2">
    <citation type="submission" date="2023-08" db="EMBL/GenBank/DDBJ databases">
        <title>Genomic surveillance of Staphylococcus haemolyticus neonatal outbreak in southern France.</title>
        <authorList>
            <person name="Magnan C."/>
            <person name="Morsli M."/>
            <person name="Thiery B."/>
            <person name="Salipante F."/>
            <person name="Attar J."/>
            <person name="Massimo D.M."/>
            <person name="Ory J."/>
            <person name="Pantel A."/>
            <person name="Lavigne J.-P."/>
        </authorList>
    </citation>
    <scope>NUCLEOTIDE SEQUENCE [LARGE SCALE GENOMIC DNA]</scope>
    <source>
        <strain evidence="2 5">NSH026</strain>
    </source>
</reference>
<dbReference type="Proteomes" id="UP000238153">
    <property type="component" value="Unassembled WGS sequence"/>
</dbReference>
<comment type="caution">
    <text evidence="3">The sequence shown here is derived from an EMBL/GenBank/DDBJ whole genome shotgun (WGS) entry which is preliminary data.</text>
</comment>
<keyword evidence="1" id="KW-0812">Transmembrane</keyword>
<gene>
    <name evidence="3" type="ORF">CV019_14380</name>
    <name evidence="2" type="ORF">RO950_00810</name>
</gene>
<keyword evidence="5" id="KW-1185">Reference proteome</keyword>
<dbReference type="OMA" id="LNIKKHW"/>
<evidence type="ECO:0000313" key="4">
    <source>
        <dbReference type="Proteomes" id="UP000238153"/>
    </source>
</evidence>
<keyword evidence="1" id="KW-0472">Membrane</keyword>
<name>A0A7Z1MZU1_STAHA</name>
<dbReference type="Proteomes" id="UP001269271">
    <property type="component" value="Unassembled WGS sequence"/>
</dbReference>
<accession>A0A7Z1MZU1</accession>
<dbReference type="EMBL" id="PGWX01000574">
    <property type="protein sequence ID" value="PPJ69014.1"/>
    <property type="molecule type" value="Genomic_DNA"/>
</dbReference>
<sequence>MEDIPLNIKKHWLGIVTTLIIIAILLMVTFAKANEGLDNYEKNELKDATEQYLSKGAS</sequence>
<feature type="transmembrane region" description="Helical" evidence="1">
    <location>
        <begin position="12"/>
        <end position="31"/>
    </location>
</feature>
<evidence type="ECO:0000313" key="2">
    <source>
        <dbReference type="EMBL" id="MDT4285562.1"/>
    </source>
</evidence>
<dbReference type="EMBL" id="JAVSOO010000002">
    <property type="protein sequence ID" value="MDT4285562.1"/>
    <property type="molecule type" value="Genomic_DNA"/>
</dbReference>
<keyword evidence="1" id="KW-1133">Transmembrane helix</keyword>
<evidence type="ECO:0000313" key="5">
    <source>
        <dbReference type="Proteomes" id="UP001269271"/>
    </source>
</evidence>
<evidence type="ECO:0000256" key="1">
    <source>
        <dbReference type="SAM" id="Phobius"/>
    </source>
</evidence>
<protein>
    <submittedName>
        <fullName evidence="3">Uncharacterized protein</fullName>
    </submittedName>
</protein>
<dbReference type="AlphaFoldDB" id="A0A7Z1MZU1"/>
<dbReference type="RefSeq" id="WP_011274859.1">
    <property type="nucleotide sequence ID" value="NZ_BKAY01000007.1"/>
</dbReference>
<reference evidence="3 4" key="1">
    <citation type="submission" date="2017-11" db="EMBL/GenBank/DDBJ databases">
        <authorList>
            <person name="Founou R.C."/>
            <person name="Founou L."/>
            <person name="Allam M."/>
            <person name="Ismail A."/>
            <person name="Essack S.Y."/>
        </authorList>
    </citation>
    <scope>NUCLEOTIDE SEQUENCE [LARGE SCALE GENOMIC DNA]</scope>
    <source>
        <strain evidence="3 4">G811N2B1</strain>
    </source>
</reference>